<dbReference type="SMART" id="SM00563">
    <property type="entry name" value="PlsC"/>
    <property type="match status" value="1"/>
</dbReference>
<dbReference type="Proteomes" id="UP000182089">
    <property type="component" value="Unassembled WGS sequence"/>
</dbReference>
<reference evidence="4 5" key="1">
    <citation type="submission" date="2016-10" db="EMBL/GenBank/DDBJ databases">
        <authorList>
            <person name="Varghese N."/>
            <person name="Submissions S."/>
        </authorList>
    </citation>
    <scope>NUCLEOTIDE SEQUENCE [LARGE SCALE GENOMIC DNA]</scope>
    <source>
        <strain evidence="4 5">WC1T17</strain>
    </source>
</reference>
<dbReference type="PANTHER" id="PTHR10434">
    <property type="entry name" value="1-ACYL-SN-GLYCEROL-3-PHOSPHATE ACYLTRANSFERASE"/>
    <property type="match status" value="1"/>
</dbReference>
<dbReference type="Pfam" id="PF01553">
    <property type="entry name" value="Acyltransferase"/>
    <property type="match status" value="1"/>
</dbReference>
<evidence type="ECO:0000259" key="3">
    <source>
        <dbReference type="SMART" id="SM00563"/>
    </source>
</evidence>
<sequence length="209" mass="23950">MFYSFIRAVVWLVTTLVNGNVRYENKDKLPKGNYILVAPHRAWFDMLYFALGASPKKFCFMAKKELFENPILRFILTHCNAFPVDRQNPGASAIKKPVKYLKDSDLSLIMFPSGTRHSQTMRGGAVLVAKLSGKPLVPVVYQGPSTFKRLCTRKKVTVRFGDSIYVDRKMKLSDENQQKIIAEMTAAFDKLDKEIDPNYHYVDPHPQKK</sequence>
<evidence type="ECO:0000313" key="5">
    <source>
        <dbReference type="Proteomes" id="UP000182089"/>
    </source>
</evidence>
<name>A0ABY1A9H8_9LACO</name>
<dbReference type="EMBL" id="FOCC01000002">
    <property type="protein sequence ID" value="SEM39341.1"/>
    <property type="molecule type" value="Genomic_DNA"/>
</dbReference>
<dbReference type="GO" id="GO:0016746">
    <property type="term" value="F:acyltransferase activity"/>
    <property type="evidence" value="ECO:0007669"/>
    <property type="project" value="UniProtKB-KW"/>
</dbReference>
<dbReference type="CDD" id="cd07989">
    <property type="entry name" value="LPLAT_AGPAT-like"/>
    <property type="match status" value="1"/>
</dbReference>
<organism evidence="4 5">
    <name type="scientific">Ligilactobacillus ruminis</name>
    <dbReference type="NCBI Taxonomy" id="1623"/>
    <lineage>
        <taxon>Bacteria</taxon>
        <taxon>Bacillati</taxon>
        <taxon>Bacillota</taxon>
        <taxon>Bacilli</taxon>
        <taxon>Lactobacillales</taxon>
        <taxon>Lactobacillaceae</taxon>
        <taxon>Ligilactobacillus</taxon>
    </lineage>
</organism>
<feature type="domain" description="Phospholipid/glycerol acyltransferase" evidence="3">
    <location>
        <begin position="34"/>
        <end position="144"/>
    </location>
</feature>
<evidence type="ECO:0000256" key="1">
    <source>
        <dbReference type="ARBA" id="ARBA00022679"/>
    </source>
</evidence>
<evidence type="ECO:0000313" key="4">
    <source>
        <dbReference type="EMBL" id="SEM39341.1"/>
    </source>
</evidence>
<accession>A0ABY1A9H8</accession>
<keyword evidence="2 4" id="KW-0012">Acyltransferase</keyword>
<dbReference type="InterPro" id="IPR002123">
    <property type="entry name" value="Plipid/glycerol_acylTrfase"/>
</dbReference>
<dbReference type="SUPFAM" id="SSF69593">
    <property type="entry name" value="Glycerol-3-phosphate (1)-acyltransferase"/>
    <property type="match status" value="1"/>
</dbReference>
<protein>
    <submittedName>
        <fullName evidence="4">1-acyl-sn-glycerol-3-phosphate acyltransferase</fullName>
    </submittedName>
</protein>
<proteinExistence type="predicted"/>
<gene>
    <name evidence="4" type="ORF">SAMN05216431_10250</name>
</gene>
<evidence type="ECO:0000256" key="2">
    <source>
        <dbReference type="ARBA" id="ARBA00023315"/>
    </source>
</evidence>
<comment type="caution">
    <text evidence="4">The sequence shown here is derived from an EMBL/GenBank/DDBJ whole genome shotgun (WGS) entry which is preliminary data.</text>
</comment>
<dbReference type="PANTHER" id="PTHR10434:SF40">
    <property type="entry name" value="1-ACYL-SN-GLYCEROL-3-PHOSPHATE ACYLTRANSFERASE"/>
    <property type="match status" value="1"/>
</dbReference>
<keyword evidence="1" id="KW-0808">Transferase</keyword>